<comment type="subcellular location">
    <subcellularLocation>
        <location evidence="1">Cell outer membrane</location>
    </subcellularLocation>
</comment>
<keyword evidence="6" id="KW-0472">Membrane</keyword>
<comment type="similarity">
    <text evidence="2">Belongs to the outer membrane factor (OMF) (TC 1.B.17) family.</text>
</comment>
<feature type="signal peptide" evidence="8">
    <location>
        <begin position="1"/>
        <end position="24"/>
    </location>
</feature>
<accession>A0A6N1X2K6</accession>
<dbReference type="Gene3D" id="1.20.1600.10">
    <property type="entry name" value="Outer membrane efflux proteins (OEP)"/>
    <property type="match status" value="1"/>
</dbReference>
<dbReference type="PANTHER" id="PTHR30026">
    <property type="entry name" value="OUTER MEMBRANE PROTEIN TOLC"/>
    <property type="match status" value="1"/>
</dbReference>
<evidence type="ECO:0000313" key="9">
    <source>
        <dbReference type="EMBL" id="QKV53547.1"/>
    </source>
</evidence>
<evidence type="ECO:0000256" key="5">
    <source>
        <dbReference type="ARBA" id="ARBA00022692"/>
    </source>
</evidence>
<evidence type="ECO:0000256" key="1">
    <source>
        <dbReference type="ARBA" id="ARBA00004442"/>
    </source>
</evidence>
<feature type="chain" id="PRO_5026842258" evidence="8">
    <location>
        <begin position="25"/>
        <end position="520"/>
    </location>
</feature>
<evidence type="ECO:0000256" key="3">
    <source>
        <dbReference type="ARBA" id="ARBA00022448"/>
    </source>
</evidence>
<dbReference type="EMBL" id="CP054840">
    <property type="protein sequence ID" value="QKV53547.1"/>
    <property type="molecule type" value="Genomic_DNA"/>
</dbReference>
<dbReference type="InterPro" id="IPR010130">
    <property type="entry name" value="T1SS_OMP_TolC"/>
</dbReference>
<organism evidence="9 10">
    <name type="scientific">Comamonas antarctica</name>
    <dbReference type="NCBI Taxonomy" id="2743470"/>
    <lineage>
        <taxon>Bacteria</taxon>
        <taxon>Pseudomonadati</taxon>
        <taxon>Pseudomonadota</taxon>
        <taxon>Betaproteobacteria</taxon>
        <taxon>Burkholderiales</taxon>
        <taxon>Comamonadaceae</taxon>
        <taxon>Comamonas</taxon>
    </lineage>
</organism>
<evidence type="ECO:0000256" key="4">
    <source>
        <dbReference type="ARBA" id="ARBA00022452"/>
    </source>
</evidence>
<keyword evidence="3" id="KW-0813">Transport</keyword>
<dbReference type="AlphaFoldDB" id="A0A6N1X2K6"/>
<evidence type="ECO:0000256" key="2">
    <source>
        <dbReference type="ARBA" id="ARBA00007613"/>
    </source>
</evidence>
<keyword evidence="5" id="KW-0812">Transmembrane</keyword>
<dbReference type="KEGG" id="aant:HUK68_11975"/>
<dbReference type="InterPro" id="IPR051906">
    <property type="entry name" value="TolC-like"/>
</dbReference>
<proteinExistence type="inferred from homology"/>
<dbReference type="PANTHER" id="PTHR30026:SF22">
    <property type="entry name" value="OUTER MEMBRANE EFFLUX PROTEIN"/>
    <property type="match status" value="1"/>
</dbReference>
<dbReference type="GO" id="GO:0009279">
    <property type="term" value="C:cell outer membrane"/>
    <property type="evidence" value="ECO:0007669"/>
    <property type="project" value="UniProtKB-SubCell"/>
</dbReference>
<keyword evidence="10" id="KW-1185">Reference proteome</keyword>
<sequence length="520" mass="57353">MKFKQIARVVASLGLASGAAGSMAQTALTVQQADAQGAALQKVVEKVLMTHPEIQVRFQDLNSSLEGQNVARGALLPQVSAQAWAGREWRSSTEGSAATDWNRPGWNLQLRQLIFDGFTTSNGIRQLGFEKLSKFYDLRATTESLAYESVGAYLDVQRYREMERLARENFTTHQVTLGQLRERQQSGVGRGVDLEQSAGRVSLAQSNLMTESNNLNDVQQRYRRLVGEFPPAVLDPVPDVTSRVPAPGMARDFGDALRANPQLLSKQALLQAADAGQKAAKGANLPKVEFVASTGRDREQSTPAYWNVQSSRVQVMMTYNLYRGGADEARVRQTIAQGYAAHDVRDYTCRNLLQEMSINWNNMQRLRQQLPFLEEHVLSTSKVRVAYQQQFRIGQRSLLDLLNTENELFDAQRALVNAQYDLKKAQYQWLFQSSEILPVLGLAQPHDASRPQEQQALVVPDDVLRSCNAAVPDTSNLLPVAAMAMPAADPAALAVPATAPAAVTPPTIVPNTTLSAPIRR</sequence>
<dbReference type="Proteomes" id="UP000509579">
    <property type="component" value="Chromosome"/>
</dbReference>
<keyword evidence="4" id="KW-1134">Transmembrane beta strand</keyword>
<dbReference type="GO" id="GO:0015288">
    <property type="term" value="F:porin activity"/>
    <property type="evidence" value="ECO:0007669"/>
    <property type="project" value="TreeGrafter"/>
</dbReference>
<keyword evidence="7" id="KW-0998">Cell outer membrane</keyword>
<dbReference type="Pfam" id="PF02321">
    <property type="entry name" value="OEP"/>
    <property type="match status" value="2"/>
</dbReference>
<dbReference type="RefSeq" id="WP_175504353.1">
    <property type="nucleotide sequence ID" value="NZ_CP054840.1"/>
</dbReference>
<keyword evidence="8" id="KW-0732">Signal</keyword>
<protein>
    <submittedName>
        <fullName evidence="9">TolC family outer membrane protein</fullName>
    </submittedName>
</protein>
<gene>
    <name evidence="9" type="ORF">HUK68_11975</name>
</gene>
<evidence type="ECO:0000313" key="10">
    <source>
        <dbReference type="Proteomes" id="UP000509579"/>
    </source>
</evidence>
<name>A0A6N1X2K6_9BURK</name>
<dbReference type="GO" id="GO:1990281">
    <property type="term" value="C:efflux pump complex"/>
    <property type="evidence" value="ECO:0007669"/>
    <property type="project" value="TreeGrafter"/>
</dbReference>
<dbReference type="GO" id="GO:0015562">
    <property type="term" value="F:efflux transmembrane transporter activity"/>
    <property type="evidence" value="ECO:0007669"/>
    <property type="project" value="InterPro"/>
</dbReference>
<dbReference type="InterPro" id="IPR003423">
    <property type="entry name" value="OMP_efflux"/>
</dbReference>
<evidence type="ECO:0000256" key="8">
    <source>
        <dbReference type="SAM" id="SignalP"/>
    </source>
</evidence>
<reference evidence="9 10" key="1">
    <citation type="submission" date="2020-06" db="EMBL/GenBank/DDBJ databases">
        <title>Acidovorax antarctica sp. nov., isolated from Corinth ice sheet soil, Antarctic Fields Peninsula.</title>
        <authorList>
            <person name="Xu Q."/>
            <person name="Peng F."/>
        </authorList>
    </citation>
    <scope>NUCLEOTIDE SEQUENCE [LARGE SCALE GENOMIC DNA]</scope>
    <source>
        <strain evidence="9 10">16-35-5</strain>
    </source>
</reference>
<dbReference type="NCBIfam" id="TIGR01844">
    <property type="entry name" value="type_I_sec_TolC"/>
    <property type="match status" value="1"/>
</dbReference>
<evidence type="ECO:0000256" key="6">
    <source>
        <dbReference type="ARBA" id="ARBA00023136"/>
    </source>
</evidence>
<dbReference type="SUPFAM" id="SSF56954">
    <property type="entry name" value="Outer membrane efflux proteins (OEP)"/>
    <property type="match status" value="1"/>
</dbReference>
<evidence type="ECO:0000256" key="7">
    <source>
        <dbReference type="ARBA" id="ARBA00023237"/>
    </source>
</evidence>